<feature type="signal peptide" evidence="3">
    <location>
        <begin position="1"/>
        <end position="37"/>
    </location>
</feature>
<evidence type="ECO:0000256" key="2">
    <source>
        <dbReference type="SAM" id="Phobius"/>
    </source>
</evidence>
<evidence type="ECO:0000256" key="3">
    <source>
        <dbReference type="SAM" id="SignalP"/>
    </source>
</evidence>
<feature type="region of interest" description="Disordered" evidence="1">
    <location>
        <begin position="107"/>
        <end position="154"/>
    </location>
</feature>
<keyword evidence="5" id="KW-1185">Reference proteome</keyword>
<accession>A0AAN7B3E3</accession>
<dbReference type="EMBL" id="MU858352">
    <property type="protein sequence ID" value="KAK4206785.1"/>
    <property type="molecule type" value="Genomic_DNA"/>
</dbReference>
<feature type="compositionally biased region" description="Low complexity" evidence="1">
    <location>
        <begin position="127"/>
        <end position="138"/>
    </location>
</feature>
<evidence type="ECO:0000256" key="1">
    <source>
        <dbReference type="SAM" id="MobiDB-lite"/>
    </source>
</evidence>
<evidence type="ECO:0000313" key="5">
    <source>
        <dbReference type="Proteomes" id="UP001301769"/>
    </source>
</evidence>
<feature type="compositionally biased region" description="Low complexity" evidence="1">
    <location>
        <begin position="66"/>
        <end position="86"/>
    </location>
</feature>
<proteinExistence type="predicted"/>
<reference evidence="4" key="2">
    <citation type="submission" date="2023-05" db="EMBL/GenBank/DDBJ databases">
        <authorList>
            <consortium name="Lawrence Berkeley National Laboratory"/>
            <person name="Steindorff A."/>
            <person name="Hensen N."/>
            <person name="Bonometti L."/>
            <person name="Westerberg I."/>
            <person name="Brannstrom I.O."/>
            <person name="Guillou S."/>
            <person name="Cros-Aarteil S."/>
            <person name="Calhoun S."/>
            <person name="Haridas S."/>
            <person name="Kuo A."/>
            <person name="Mondo S."/>
            <person name="Pangilinan J."/>
            <person name="Riley R."/>
            <person name="Labutti K."/>
            <person name="Andreopoulos B."/>
            <person name="Lipzen A."/>
            <person name="Chen C."/>
            <person name="Yanf M."/>
            <person name="Daum C."/>
            <person name="Ng V."/>
            <person name="Clum A."/>
            <person name="Ohm R."/>
            <person name="Martin F."/>
            <person name="Silar P."/>
            <person name="Natvig D."/>
            <person name="Lalanne C."/>
            <person name="Gautier V."/>
            <person name="Ament-Velasquez S.L."/>
            <person name="Kruys A."/>
            <person name="Hutchinson M.I."/>
            <person name="Powell A.J."/>
            <person name="Barry K."/>
            <person name="Miller A.N."/>
            <person name="Grigoriev I.V."/>
            <person name="Debuchy R."/>
            <person name="Gladieux P."/>
            <person name="Thoren M.H."/>
            <person name="Johannesson H."/>
        </authorList>
    </citation>
    <scope>NUCLEOTIDE SEQUENCE</scope>
    <source>
        <strain evidence="4">PSN293</strain>
    </source>
</reference>
<dbReference type="AlphaFoldDB" id="A0AAN7B3E3"/>
<feature type="chain" id="PRO_5042956962" evidence="3">
    <location>
        <begin position="38"/>
        <end position="232"/>
    </location>
</feature>
<evidence type="ECO:0000313" key="4">
    <source>
        <dbReference type="EMBL" id="KAK4206785.1"/>
    </source>
</evidence>
<feature type="compositionally biased region" description="Polar residues" evidence="1">
    <location>
        <begin position="139"/>
        <end position="154"/>
    </location>
</feature>
<dbReference type="Proteomes" id="UP001301769">
    <property type="component" value="Unassembled WGS sequence"/>
</dbReference>
<feature type="region of interest" description="Disordered" evidence="1">
    <location>
        <begin position="42"/>
        <end position="86"/>
    </location>
</feature>
<feature type="transmembrane region" description="Helical" evidence="2">
    <location>
        <begin position="161"/>
        <end position="184"/>
    </location>
</feature>
<sequence length="232" mass="25444">MRLIATRIEFSKVRPSWRMVLLLRLVLILFFVGDACPQTQTVTSDWRETSAPDPEETPSSSDTRPTFSESTTASTSSPTTSSSSETRSFITSEFTLIITSTGTSTITSIVSPTNSPTTSSLPHPRPTSVTSVLTSDSSAETSTNAPNNTDGSNQFSMSPGFITAVAIGGLLFIGLLVVFLRRGFKTLRQRRREKQNRDIDDTPAENIITPTGKTFWQILKSNTQQWSLALRK</sequence>
<keyword evidence="2" id="KW-0472">Membrane</keyword>
<protein>
    <submittedName>
        <fullName evidence="4">Uncharacterized protein</fullName>
    </submittedName>
</protein>
<keyword evidence="2" id="KW-0812">Transmembrane</keyword>
<gene>
    <name evidence="4" type="ORF">QBC37DRAFT_393242</name>
</gene>
<organism evidence="4 5">
    <name type="scientific">Rhypophila decipiens</name>
    <dbReference type="NCBI Taxonomy" id="261697"/>
    <lineage>
        <taxon>Eukaryota</taxon>
        <taxon>Fungi</taxon>
        <taxon>Dikarya</taxon>
        <taxon>Ascomycota</taxon>
        <taxon>Pezizomycotina</taxon>
        <taxon>Sordariomycetes</taxon>
        <taxon>Sordariomycetidae</taxon>
        <taxon>Sordariales</taxon>
        <taxon>Naviculisporaceae</taxon>
        <taxon>Rhypophila</taxon>
    </lineage>
</organism>
<feature type="compositionally biased region" description="Low complexity" evidence="1">
    <location>
        <begin position="107"/>
        <end position="120"/>
    </location>
</feature>
<name>A0AAN7B3E3_9PEZI</name>
<reference evidence="4" key="1">
    <citation type="journal article" date="2023" name="Mol. Phylogenet. Evol.">
        <title>Genome-scale phylogeny and comparative genomics of the fungal order Sordariales.</title>
        <authorList>
            <person name="Hensen N."/>
            <person name="Bonometti L."/>
            <person name="Westerberg I."/>
            <person name="Brannstrom I.O."/>
            <person name="Guillou S."/>
            <person name="Cros-Aarteil S."/>
            <person name="Calhoun S."/>
            <person name="Haridas S."/>
            <person name="Kuo A."/>
            <person name="Mondo S."/>
            <person name="Pangilinan J."/>
            <person name="Riley R."/>
            <person name="LaButti K."/>
            <person name="Andreopoulos B."/>
            <person name="Lipzen A."/>
            <person name="Chen C."/>
            <person name="Yan M."/>
            <person name="Daum C."/>
            <person name="Ng V."/>
            <person name="Clum A."/>
            <person name="Steindorff A."/>
            <person name="Ohm R.A."/>
            <person name="Martin F."/>
            <person name="Silar P."/>
            <person name="Natvig D.O."/>
            <person name="Lalanne C."/>
            <person name="Gautier V."/>
            <person name="Ament-Velasquez S.L."/>
            <person name="Kruys A."/>
            <person name="Hutchinson M.I."/>
            <person name="Powell A.J."/>
            <person name="Barry K."/>
            <person name="Miller A.N."/>
            <person name="Grigoriev I.V."/>
            <person name="Debuchy R."/>
            <person name="Gladieux P."/>
            <person name="Hiltunen Thoren M."/>
            <person name="Johannesson H."/>
        </authorList>
    </citation>
    <scope>NUCLEOTIDE SEQUENCE</scope>
    <source>
        <strain evidence="4">PSN293</strain>
    </source>
</reference>
<keyword evidence="2" id="KW-1133">Transmembrane helix</keyword>
<keyword evidence="3" id="KW-0732">Signal</keyword>
<comment type="caution">
    <text evidence="4">The sequence shown here is derived from an EMBL/GenBank/DDBJ whole genome shotgun (WGS) entry which is preliminary data.</text>
</comment>